<sequence length="123" mass="13896">MVDKAPSQDDSGDGPQGSSQRPFSSSKQPPSKKRRQSDLMVEMMSSMASNIGRIADALTGSNQSVCLDHLFEMVQKIPGFDDDLIIEACEFLSFDEKRAKMFLKLDERLRKLWLLKRLRSQNG</sequence>
<dbReference type="Proteomes" id="UP000828048">
    <property type="component" value="Chromosome 9"/>
</dbReference>
<evidence type="ECO:0000313" key="1">
    <source>
        <dbReference type="EMBL" id="KAH7867132.1"/>
    </source>
</evidence>
<keyword evidence="2" id="KW-1185">Reference proteome</keyword>
<gene>
    <name evidence="1" type="ORF">Vadar_029214</name>
</gene>
<comment type="caution">
    <text evidence="1">The sequence shown here is derived from an EMBL/GenBank/DDBJ whole genome shotgun (WGS) entry which is preliminary data.</text>
</comment>
<name>A0ACB7ZMM6_9ERIC</name>
<organism evidence="1 2">
    <name type="scientific">Vaccinium darrowii</name>
    <dbReference type="NCBI Taxonomy" id="229202"/>
    <lineage>
        <taxon>Eukaryota</taxon>
        <taxon>Viridiplantae</taxon>
        <taxon>Streptophyta</taxon>
        <taxon>Embryophyta</taxon>
        <taxon>Tracheophyta</taxon>
        <taxon>Spermatophyta</taxon>
        <taxon>Magnoliopsida</taxon>
        <taxon>eudicotyledons</taxon>
        <taxon>Gunneridae</taxon>
        <taxon>Pentapetalae</taxon>
        <taxon>asterids</taxon>
        <taxon>Ericales</taxon>
        <taxon>Ericaceae</taxon>
        <taxon>Vaccinioideae</taxon>
        <taxon>Vaccinieae</taxon>
        <taxon>Vaccinium</taxon>
    </lineage>
</organism>
<proteinExistence type="predicted"/>
<protein>
    <submittedName>
        <fullName evidence="1">Uncharacterized protein</fullName>
    </submittedName>
</protein>
<evidence type="ECO:0000313" key="2">
    <source>
        <dbReference type="Proteomes" id="UP000828048"/>
    </source>
</evidence>
<accession>A0ACB7ZMM6</accession>
<reference evidence="1 2" key="1">
    <citation type="journal article" date="2021" name="Hortic Res">
        <title>High-quality reference genome and annotation aids understanding of berry development for evergreen blueberry (Vaccinium darrowii).</title>
        <authorList>
            <person name="Yu J."/>
            <person name="Hulse-Kemp A.M."/>
            <person name="Babiker E."/>
            <person name="Staton M."/>
        </authorList>
    </citation>
    <scope>NUCLEOTIDE SEQUENCE [LARGE SCALE GENOMIC DNA]</scope>
    <source>
        <strain evidence="2">cv. NJ 8807/NJ 8810</strain>
        <tissue evidence="1">Young leaf</tissue>
    </source>
</reference>
<dbReference type="EMBL" id="CM037159">
    <property type="protein sequence ID" value="KAH7867132.1"/>
    <property type="molecule type" value="Genomic_DNA"/>
</dbReference>